<reference evidence="1 2" key="1">
    <citation type="submission" date="2019-07" db="EMBL/GenBank/DDBJ databases">
        <title>De Novo Assembly of kiwifruit Actinidia rufa.</title>
        <authorList>
            <person name="Sugita-Konishi S."/>
            <person name="Sato K."/>
            <person name="Mori E."/>
            <person name="Abe Y."/>
            <person name="Kisaki G."/>
            <person name="Hamano K."/>
            <person name="Suezawa K."/>
            <person name="Otani M."/>
            <person name="Fukuda T."/>
            <person name="Manabe T."/>
            <person name="Gomi K."/>
            <person name="Tabuchi M."/>
            <person name="Akimitsu K."/>
            <person name="Kataoka I."/>
        </authorList>
    </citation>
    <scope>NUCLEOTIDE SEQUENCE [LARGE SCALE GENOMIC DNA]</scope>
    <source>
        <strain evidence="2">cv. Fuchu</strain>
    </source>
</reference>
<comment type="caution">
    <text evidence="1">The sequence shown here is derived from an EMBL/GenBank/DDBJ whole genome shotgun (WGS) entry which is preliminary data.</text>
</comment>
<evidence type="ECO:0000313" key="2">
    <source>
        <dbReference type="Proteomes" id="UP000585474"/>
    </source>
</evidence>
<gene>
    <name evidence="1" type="ORF">Acr_04g0006710</name>
</gene>
<name>A0A7J0EHG8_9ERIC</name>
<sequence>MSAAFELPCSSNTTRQFDSDTRLKPHLRSNYSLLQDMLHQHLIATHLSGLNGRPEHVWL</sequence>
<organism evidence="1 2">
    <name type="scientific">Actinidia rufa</name>
    <dbReference type="NCBI Taxonomy" id="165716"/>
    <lineage>
        <taxon>Eukaryota</taxon>
        <taxon>Viridiplantae</taxon>
        <taxon>Streptophyta</taxon>
        <taxon>Embryophyta</taxon>
        <taxon>Tracheophyta</taxon>
        <taxon>Spermatophyta</taxon>
        <taxon>Magnoliopsida</taxon>
        <taxon>eudicotyledons</taxon>
        <taxon>Gunneridae</taxon>
        <taxon>Pentapetalae</taxon>
        <taxon>asterids</taxon>
        <taxon>Ericales</taxon>
        <taxon>Actinidiaceae</taxon>
        <taxon>Actinidia</taxon>
    </lineage>
</organism>
<proteinExistence type="predicted"/>
<evidence type="ECO:0000313" key="1">
    <source>
        <dbReference type="EMBL" id="GFY85933.1"/>
    </source>
</evidence>
<accession>A0A7J0EHG8</accession>
<keyword evidence="2" id="KW-1185">Reference proteome</keyword>
<dbReference type="EMBL" id="BJWL01000004">
    <property type="protein sequence ID" value="GFY85933.1"/>
    <property type="molecule type" value="Genomic_DNA"/>
</dbReference>
<dbReference type="AlphaFoldDB" id="A0A7J0EHG8"/>
<dbReference type="Proteomes" id="UP000585474">
    <property type="component" value="Unassembled WGS sequence"/>
</dbReference>
<protein>
    <submittedName>
        <fullName evidence="1">Uncharacterized protein</fullName>
    </submittedName>
</protein>